<feature type="non-terminal residue" evidence="2">
    <location>
        <position position="1"/>
    </location>
</feature>
<comment type="caution">
    <text evidence="2">The sequence shown here is derived from an EMBL/GenBank/DDBJ whole genome shotgun (WGS) entry which is preliminary data.</text>
</comment>
<reference evidence="2" key="1">
    <citation type="submission" date="2022-07" db="EMBL/GenBank/DDBJ databases">
        <title>Phylogenomic reconstructions and comparative analyses of Kickxellomycotina fungi.</title>
        <authorList>
            <person name="Reynolds N.K."/>
            <person name="Stajich J.E."/>
            <person name="Barry K."/>
            <person name="Grigoriev I.V."/>
            <person name="Crous P."/>
            <person name="Smith M.E."/>
        </authorList>
    </citation>
    <scope>NUCLEOTIDE SEQUENCE</scope>
    <source>
        <strain evidence="2">NBRC 32514</strain>
    </source>
</reference>
<evidence type="ECO:0000313" key="3">
    <source>
        <dbReference type="Proteomes" id="UP001149813"/>
    </source>
</evidence>
<feature type="region of interest" description="Disordered" evidence="1">
    <location>
        <begin position="36"/>
        <end position="55"/>
    </location>
</feature>
<accession>A0A9W7XQH8</accession>
<keyword evidence="3" id="KW-1185">Reference proteome</keyword>
<gene>
    <name evidence="2" type="ORF">LPJ53_006323</name>
</gene>
<protein>
    <submittedName>
        <fullName evidence="2">Uncharacterized protein</fullName>
    </submittedName>
</protein>
<feature type="compositionally biased region" description="Basic and acidic residues" evidence="1">
    <location>
        <begin position="36"/>
        <end position="47"/>
    </location>
</feature>
<evidence type="ECO:0000313" key="2">
    <source>
        <dbReference type="EMBL" id="KAJ1718769.1"/>
    </source>
</evidence>
<dbReference type="EMBL" id="JANBOJ010000667">
    <property type="protein sequence ID" value="KAJ1718769.1"/>
    <property type="molecule type" value="Genomic_DNA"/>
</dbReference>
<proteinExistence type="predicted"/>
<dbReference type="AlphaFoldDB" id="A0A9W7XQH8"/>
<name>A0A9W7XQH8_9FUNG</name>
<organism evidence="2 3">
    <name type="scientific">Coemansia erecta</name>
    <dbReference type="NCBI Taxonomy" id="147472"/>
    <lineage>
        <taxon>Eukaryota</taxon>
        <taxon>Fungi</taxon>
        <taxon>Fungi incertae sedis</taxon>
        <taxon>Zoopagomycota</taxon>
        <taxon>Kickxellomycotina</taxon>
        <taxon>Kickxellomycetes</taxon>
        <taxon>Kickxellales</taxon>
        <taxon>Kickxellaceae</taxon>
        <taxon>Coemansia</taxon>
    </lineage>
</organism>
<evidence type="ECO:0000256" key="1">
    <source>
        <dbReference type="SAM" id="MobiDB-lite"/>
    </source>
</evidence>
<dbReference type="Proteomes" id="UP001149813">
    <property type="component" value="Unassembled WGS sequence"/>
</dbReference>
<sequence>RRNSEFAGANGDGGVHAQISKKLSANLPIKSMVDGYKKGSRRQEHHASNNTYKYKSAQDEIDAPLFIGIKDEMSLFEDKHGDNK</sequence>